<sequence length="195" mass="22038">MAASHRFITTHLGQPNHLLTNPTSLVTHNMILECKPIVATSLPPFQTCQDLIFIFFYAQVLHYILLVAELTSLDKYMDSLTWETLQSHAATVVNRFTDNCTVHHLQQEHAVHSSHRGNMVFENAILFLRDALHLREFLDAIKAGDSGHVLNILKITHVWPASLIKVVLNNWLVNPTGSLKVGMRWTYCKSTLTSG</sequence>
<feature type="domain" description="DUF6589" evidence="1">
    <location>
        <begin position="1"/>
        <end position="155"/>
    </location>
</feature>
<dbReference type="KEGG" id="hir:HETIRDRAFT_322362"/>
<name>W4K1B2_HETIT</name>
<dbReference type="eggNOG" id="ENOG502S7C8">
    <property type="taxonomic scope" value="Eukaryota"/>
</dbReference>
<dbReference type="InParanoid" id="W4K1B2"/>
<evidence type="ECO:0000313" key="2">
    <source>
        <dbReference type="EMBL" id="ETW79509.1"/>
    </source>
</evidence>
<protein>
    <recommendedName>
        <fullName evidence="1">DUF6589 domain-containing protein</fullName>
    </recommendedName>
</protein>
<proteinExistence type="predicted"/>
<reference evidence="2 3" key="1">
    <citation type="journal article" date="2012" name="New Phytol.">
        <title>Insight into trade-off between wood decay and parasitism from the genome of a fungal forest pathogen.</title>
        <authorList>
            <person name="Olson A."/>
            <person name="Aerts A."/>
            <person name="Asiegbu F."/>
            <person name="Belbahri L."/>
            <person name="Bouzid O."/>
            <person name="Broberg A."/>
            <person name="Canback B."/>
            <person name="Coutinho P.M."/>
            <person name="Cullen D."/>
            <person name="Dalman K."/>
            <person name="Deflorio G."/>
            <person name="van Diepen L.T."/>
            <person name="Dunand C."/>
            <person name="Duplessis S."/>
            <person name="Durling M."/>
            <person name="Gonthier P."/>
            <person name="Grimwood J."/>
            <person name="Fossdal C.G."/>
            <person name="Hansson D."/>
            <person name="Henrissat B."/>
            <person name="Hietala A."/>
            <person name="Himmelstrand K."/>
            <person name="Hoffmeister D."/>
            <person name="Hogberg N."/>
            <person name="James T.Y."/>
            <person name="Karlsson M."/>
            <person name="Kohler A."/>
            <person name="Kues U."/>
            <person name="Lee Y.H."/>
            <person name="Lin Y.C."/>
            <person name="Lind M."/>
            <person name="Lindquist E."/>
            <person name="Lombard V."/>
            <person name="Lucas S."/>
            <person name="Lunden K."/>
            <person name="Morin E."/>
            <person name="Murat C."/>
            <person name="Park J."/>
            <person name="Raffaello T."/>
            <person name="Rouze P."/>
            <person name="Salamov A."/>
            <person name="Schmutz J."/>
            <person name="Solheim H."/>
            <person name="Stahlberg J."/>
            <person name="Velez H."/>
            <person name="de Vries R.P."/>
            <person name="Wiebenga A."/>
            <person name="Woodward S."/>
            <person name="Yakovlev I."/>
            <person name="Garbelotto M."/>
            <person name="Martin F."/>
            <person name="Grigoriev I.V."/>
            <person name="Stenlid J."/>
        </authorList>
    </citation>
    <scope>NUCLEOTIDE SEQUENCE [LARGE SCALE GENOMIC DNA]</scope>
    <source>
        <strain evidence="2 3">TC 32-1</strain>
    </source>
</reference>
<dbReference type="Pfam" id="PF20231">
    <property type="entry name" value="DUF6589"/>
    <property type="match status" value="1"/>
</dbReference>
<dbReference type="EMBL" id="KI925460">
    <property type="protein sequence ID" value="ETW79509.1"/>
    <property type="molecule type" value="Genomic_DNA"/>
</dbReference>
<dbReference type="InterPro" id="IPR046496">
    <property type="entry name" value="DUF6589"/>
</dbReference>
<dbReference type="GeneID" id="20670844"/>
<dbReference type="RefSeq" id="XP_009548092.1">
    <property type="nucleotide sequence ID" value="XM_009549797.1"/>
</dbReference>
<dbReference type="STRING" id="747525.W4K1B2"/>
<gene>
    <name evidence="2" type="ORF">HETIRDRAFT_322362</name>
</gene>
<organism evidence="2 3">
    <name type="scientific">Heterobasidion irregulare (strain TC 32-1)</name>
    <dbReference type="NCBI Taxonomy" id="747525"/>
    <lineage>
        <taxon>Eukaryota</taxon>
        <taxon>Fungi</taxon>
        <taxon>Dikarya</taxon>
        <taxon>Basidiomycota</taxon>
        <taxon>Agaricomycotina</taxon>
        <taxon>Agaricomycetes</taxon>
        <taxon>Russulales</taxon>
        <taxon>Bondarzewiaceae</taxon>
        <taxon>Heterobasidion</taxon>
        <taxon>Heterobasidion annosum species complex</taxon>
    </lineage>
</organism>
<evidence type="ECO:0000313" key="3">
    <source>
        <dbReference type="Proteomes" id="UP000030671"/>
    </source>
</evidence>
<dbReference type="OrthoDB" id="2496395at2759"/>
<dbReference type="AlphaFoldDB" id="W4K1B2"/>
<keyword evidence="3" id="KW-1185">Reference proteome</keyword>
<dbReference type="HOGENOM" id="CLU_1396493_0_0_1"/>
<dbReference type="Proteomes" id="UP000030671">
    <property type="component" value="Unassembled WGS sequence"/>
</dbReference>
<evidence type="ECO:0000259" key="1">
    <source>
        <dbReference type="Pfam" id="PF20231"/>
    </source>
</evidence>
<accession>W4K1B2</accession>